<proteinExistence type="predicted"/>
<dbReference type="GO" id="GO:0003697">
    <property type="term" value="F:single-stranded DNA binding"/>
    <property type="evidence" value="ECO:0007669"/>
    <property type="project" value="TreeGrafter"/>
</dbReference>
<dbReference type="EMBL" id="BMAW01126789">
    <property type="protein sequence ID" value="GFU18293.1"/>
    <property type="molecule type" value="Genomic_DNA"/>
</dbReference>
<gene>
    <name evidence="1" type="primary">AVEN_82952_1</name>
    <name evidence="1" type="ORF">NPIL_663411</name>
</gene>
<organism evidence="1 2">
    <name type="scientific">Nephila pilipes</name>
    <name type="common">Giant wood spider</name>
    <name type="synonym">Nephila maculata</name>
    <dbReference type="NCBI Taxonomy" id="299642"/>
    <lineage>
        <taxon>Eukaryota</taxon>
        <taxon>Metazoa</taxon>
        <taxon>Ecdysozoa</taxon>
        <taxon>Arthropoda</taxon>
        <taxon>Chelicerata</taxon>
        <taxon>Arachnida</taxon>
        <taxon>Araneae</taxon>
        <taxon>Araneomorphae</taxon>
        <taxon>Entelegynae</taxon>
        <taxon>Araneoidea</taxon>
        <taxon>Nephilidae</taxon>
        <taxon>Nephila</taxon>
    </lineage>
</organism>
<accession>A0A8X6QCN1</accession>
<dbReference type="PANTHER" id="PTHR28653">
    <property type="match status" value="1"/>
</dbReference>
<evidence type="ECO:0000313" key="1">
    <source>
        <dbReference type="EMBL" id="GFU18293.1"/>
    </source>
</evidence>
<dbReference type="PANTHER" id="PTHR28653:SF1">
    <property type="entry name" value="ATPASE SWSAP1"/>
    <property type="match status" value="1"/>
</dbReference>
<dbReference type="OrthoDB" id="67296at2759"/>
<name>A0A8X6QCN1_NEPPI</name>
<comment type="caution">
    <text evidence="1">The sequence shown here is derived from an EMBL/GenBank/DDBJ whole genome shotgun (WGS) entry which is preliminary data.</text>
</comment>
<sequence>MPEFSYLALQCIKMIYIEKPSDLLLYLCEFHTKESFPASIMIDDIQYYVSHLSQEQSKEAAMVKLFAMLEDTVAFISEKKGEACHRMVSLLKGFCPKNFIKRYFRELWYASCSEKENEYFLTDDNVPAFRAVVQLTPEDEKIMLLGKIQRLNSENESEVQ</sequence>
<reference evidence="1" key="1">
    <citation type="submission" date="2020-08" db="EMBL/GenBank/DDBJ databases">
        <title>Multicomponent nature underlies the extraordinary mechanical properties of spider dragline silk.</title>
        <authorList>
            <person name="Kono N."/>
            <person name="Nakamura H."/>
            <person name="Mori M."/>
            <person name="Yoshida Y."/>
            <person name="Ohtoshi R."/>
            <person name="Malay A.D."/>
            <person name="Moran D.A.P."/>
            <person name="Tomita M."/>
            <person name="Numata K."/>
            <person name="Arakawa K."/>
        </authorList>
    </citation>
    <scope>NUCLEOTIDE SEQUENCE</scope>
</reference>
<keyword evidence="2" id="KW-1185">Reference proteome</keyword>
<dbReference type="Proteomes" id="UP000887013">
    <property type="component" value="Unassembled WGS sequence"/>
</dbReference>
<dbReference type="GO" id="GO:0097196">
    <property type="term" value="C:Shu complex"/>
    <property type="evidence" value="ECO:0007669"/>
    <property type="project" value="TreeGrafter"/>
</dbReference>
<protein>
    <submittedName>
        <fullName evidence="1">Uncharacterized protein</fullName>
    </submittedName>
</protein>
<dbReference type="GO" id="GO:0000724">
    <property type="term" value="P:double-strand break repair via homologous recombination"/>
    <property type="evidence" value="ECO:0007669"/>
    <property type="project" value="TreeGrafter"/>
</dbReference>
<evidence type="ECO:0000313" key="2">
    <source>
        <dbReference type="Proteomes" id="UP000887013"/>
    </source>
</evidence>
<dbReference type="AlphaFoldDB" id="A0A8X6QCN1"/>